<reference evidence="2 3" key="1">
    <citation type="submission" date="2017-11" db="EMBL/GenBank/DDBJ databases">
        <title>De-novo sequencing of pomegranate (Punica granatum L.) genome.</title>
        <authorList>
            <person name="Akparov Z."/>
            <person name="Amiraslanov A."/>
            <person name="Hajiyeva S."/>
            <person name="Abbasov M."/>
            <person name="Kaur K."/>
            <person name="Hamwieh A."/>
            <person name="Solovyev V."/>
            <person name="Salamov A."/>
            <person name="Braich B."/>
            <person name="Kosarev P."/>
            <person name="Mahmoud A."/>
            <person name="Hajiyev E."/>
            <person name="Babayeva S."/>
            <person name="Izzatullayeva V."/>
            <person name="Mammadov A."/>
            <person name="Mammadov A."/>
            <person name="Sharifova S."/>
            <person name="Ojaghi J."/>
            <person name="Eynullazada K."/>
            <person name="Bayramov B."/>
            <person name="Abdulazimova A."/>
            <person name="Shahmuradov I."/>
        </authorList>
    </citation>
    <scope>NUCLEOTIDE SEQUENCE [LARGE SCALE GENOMIC DNA]</scope>
    <source>
        <strain evidence="3">cv. AG2017</strain>
        <tissue evidence="2">Leaf</tissue>
    </source>
</reference>
<keyword evidence="3" id="KW-1185">Reference proteome</keyword>
<comment type="caution">
    <text evidence="2">The sequence shown here is derived from an EMBL/GenBank/DDBJ whole genome shotgun (WGS) entry which is preliminary data.</text>
</comment>
<proteinExistence type="predicted"/>
<feature type="region of interest" description="Disordered" evidence="1">
    <location>
        <begin position="1"/>
        <end position="38"/>
    </location>
</feature>
<dbReference type="AlphaFoldDB" id="A0A2I0JXT2"/>
<feature type="region of interest" description="Disordered" evidence="1">
    <location>
        <begin position="63"/>
        <end position="82"/>
    </location>
</feature>
<accession>A0A2I0JXT2</accession>
<dbReference type="Proteomes" id="UP000233551">
    <property type="component" value="Unassembled WGS sequence"/>
</dbReference>
<gene>
    <name evidence="2" type="ORF">CRG98_018449</name>
</gene>
<feature type="compositionally biased region" description="Polar residues" evidence="1">
    <location>
        <begin position="71"/>
        <end position="82"/>
    </location>
</feature>
<dbReference type="EMBL" id="PGOL01001070">
    <property type="protein sequence ID" value="PKI61129.1"/>
    <property type="molecule type" value="Genomic_DNA"/>
</dbReference>
<evidence type="ECO:0000313" key="2">
    <source>
        <dbReference type="EMBL" id="PKI61129.1"/>
    </source>
</evidence>
<name>A0A2I0JXT2_PUNGR</name>
<evidence type="ECO:0000313" key="3">
    <source>
        <dbReference type="Proteomes" id="UP000233551"/>
    </source>
</evidence>
<sequence>MSRISESRWNNEPPIPEEITPPALAYSQPPVTHAPPSPTPTGVPLAYAGVLLVYLLPSASSDTPPAYSGTPPLQVSSTAAQAPSTFGDPAHIIALESTVSQIAANVVKLMALLRGQDRTLTSSTPPSVHRPMVDSMGPVGQCSAERCSIDNTRIDDPLGQLPSAALNSLGNHPFSVDDDLGIKPSNVCVAFGVHAGPNPYLQSSFTDGLLGFKCPRSCSYYIAFLILDSSIQY</sequence>
<evidence type="ECO:0000256" key="1">
    <source>
        <dbReference type="SAM" id="MobiDB-lite"/>
    </source>
</evidence>
<organism evidence="2 3">
    <name type="scientific">Punica granatum</name>
    <name type="common">Pomegranate</name>
    <dbReference type="NCBI Taxonomy" id="22663"/>
    <lineage>
        <taxon>Eukaryota</taxon>
        <taxon>Viridiplantae</taxon>
        <taxon>Streptophyta</taxon>
        <taxon>Embryophyta</taxon>
        <taxon>Tracheophyta</taxon>
        <taxon>Spermatophyta</taxon>
        <taxon>Magnoliopsida</taxon>
        <taxon>eudicotyledons</taxon>
        <taxon>Gunneridae</taxon>
        <taxon>Pentapetalae</taxon>
        <taxon>rosids</taxon>
        <taxon>malvids</taxon>
        <taxon>Myrtales</taxon>
        <taxon>Lythraceae</taxon>
        <taxon>Punica</taxon>
    </lineage>
</organism>
<protein>
    <submittedName>
        <fullName evidence="2">Uncharacterized protein</fullName>
    </submittedName>
</protein>